<gene>
    <name evidence="2" type="ORF">Poli38472_008505</name>
</gene>
<dbReference type="Proteomes" id="UP000794436">
    <property type="component" value="Unassembled WGS sequence"/>
</dbReference>
<sequence>MMNGMNNSGKMYLTARAFATLRSDTVQSIERAEVTVRNALDAVLRQHGDLTCDPENEREQALRAAVTQHVADAFALIGPEWHYDVISRVRKVNDDEACALSATKRPAKRFMREKDVATFELTVYDRLLLARESLEHAIAKDVFDFMGEHVSKADSLYWEIVKCVQGEFGKVRANWLASVMTHTIVVADGWKLPTSWMVSHVEVTQLSQESQDVASLKSPTEPSSAVDSYQDMWATYVDSENKEDSDFDIGKSEGCDGATGDDMRLCDEAYGLNKFNEVDEVMMVMRDLKVKEEDKDEEHDKRVGTSQGAYDRDTEKMKKLEKIDMSVDDAVAAVAARSDHFEAMVVRTIDTTLAAHGLGIRNDVDAVFSRCEDALLSLRESLVASTLEILQTVVSEWGWDVLMAVEAKEKMTVAVVVETTQPTQATPAGDASQKNEAAHVTSVPLVLSVPKVSPVVPEVNVMVSSLTLSESQITPSSSSAAVVLDDEDVSTPPSITNAKQQKKSACSNVMETEQDVTTHSRRSSSTSTHFSEGSLMRSTQSTQSSSSPCILSPVSSQSNQSAPQ</sequence>
<evidence type="ECO:0000313" key="3">
    <source>
        <dbReference type="Proteomes" id="UP000794436"/>
    </source>
</evidence>
<reference evidence="2" key="1">
    <citation type="submission" date="2019-03" db="EMBL/GenBank/DDBJ databases">
        <title>Long read genome sequence of the mycoparasitic Pythium oligandrum ATCC 38472 isolated from sugarbeet rhizosphere.</title>
        <authorList>
            <person name="Gaulin E."/>
        </authorList>
    </citation>
    <scope>NUCLEOTIDE SEQUENCE</scope>
    <source>
        <strain evidence="2">ATCC 38472_TT</strain>
    </source>
</reference>
<feature type="compositionally biased region" description="Low complexity" evidence="1">
    <location>
        <begin position="523"/>
        <end position="558"/>
    </location>
</feature>
<accession>A0A8K1C497</accession>
<protein>
    <submittedName>
        <fullName evidence="2">Uncharacterized protein</fullName>
    </submittedName>
</protein>
<feature type="compositionally biased region" description="Polar residues" evidence="1">
    <location>
        <begin position="491"/>
        <end position="511"/>
    </location>
</feature>
<evidence type="ECO:0000256" key="1">
    <source>
        <dbReference type="SAM" id="MobiDB-lite"/>
    </source>
</evidence>
<dbReference type="AlphaFoldDB" id="A0A8K1C497"/>
<keyword evidence="3" id="KW-1185">Reference proteome</keyword>
<proteinExistence type="predicted"/>
<name>A0A8K1C497_PYTOL</name>
<comment type="caution">
    <text evidence="2">The sequence shown here is derived from an EMBL/GenBank/DDBJ whole genome shotgun (WGS) entry which is preliminary data.</text>
</comment>
<evidence type="ECO:0000313" key="2">
    <source>
        <dbReference type="EMBL" id="TMW55857.1"/>
    </source>
</evidence>
<dbReference type="EMBL" id="SPLM01000146">
    <property type="protein sequence ID" value="TMW55857.1"/>
    <property type="molecule type" value="Genomic_DNA"/>
</dbReference>
<feature type="region of interest" description="Disordered" evidence="1">
    <location>
        <begin position="476"/>
        <end position="564"/>
    </location>
</feature>
<organism evidence="2 3">
    <name type="scientific">Pythium oligandrum</name>
    <name type="common">Mycoparasitic fungus</name>
    <dbReference type="NCBI Taxonomy" id="41045"/>
    <lineage>
        <taxon>Eukaryota</taxon>
        <taxon>Sar</taxon>
        <taxon>Stramenopiles</taxon>
        <taxon>Oomycota</taxon>
        <taxon>Peronosporomycetes</taxon>
        <taxon>Pythiales</taxon>
        <taxon>Pythiaceae</taxon>
        <taxon>Pythium</taxon>
    </lineage>
</organism>